<reference evidence="2 3" key="2">
    <citation type="submission" date="2011-10" db="EMBL/GenBank/DDBJ databases">
        <title>The Genome Sequence of Simonsiella muelleri ATCC 29453.</title>
        <authorList>
            <consortium name="The Broad Institute Genome Sequencing Platform"/>
            <consortium name="The Broad Institute Genome Sequencing Center for Infectious Disease"/>
            <person name="Earl A."/>
            <person name="Ward D."/>
            <person name="Feldgarden M."/>
            <person name="Gevers D."/>
            <person name="Izard J."/>
            <person name="Baranova O.V."/>
            <person name="Blanton J.M."/>
            <person name="Tanner A.C."/>
            <person name="Dewhirst F."/>
            <person name="Young S.K."/>
            <person name="Zeng Q."/>
            <person name="Gargeya S."/>
            <person name="Fitzgerald M."/>
            <person name="Haas B."/>
            <person name="Abouelleil A."/>
            <person name="Alvarado L."/>
            <person name="Arachchi H.M."/>
            <person name="Berlin A."/>
            <person name="Brown A."/>
            <person name="Chapman S.B."/>
            <person name="Chen Z."/>
            <person name="Dunbar C."/>
            <person name="Freedman E."/>
            <person name="Gearin G."/>
            <person name="Goldberg J."/>
            <person name="Griggs A."/>
            <person name="Gujja S."/>
            <person name="Heiman D."/>
            <person name="Howarth C."/>
            <person name="Larson L."/>
            <person name="Lui A."/>
            <person name="MacDonald P.J.P."/>
            <person name="Montmayeur A."/>
            <person name="Murphy C."/>
            <person name="Neiman D."/>
            <person name="Pearson M."/>
            <person name="Priest M."/>
            <person name="Roberts A."/>
            <person name="Saif S."/>
            <person name="Shea T."/>
            <person name="Shenoy N."/>
            <person name="Sisk P."/>
            <person name="Stolte C."/>
            <person name="Sykes S."/>
            <person name="Wortman J."/>
            <person name="Nusbaum C."/>
            <person name="Birren B."/>
        </authorList>
    </citation>
    <scope>NUCLEOTIDE SEQUENCE [LARGE SCALE GENOMIC DNA]</scope>
    <source>
        <strain evidence="2 3">ATCC 29453</strain>
    </source>
</reference>
<evidence type="ECO:0000313" key="2">
    <source>
        <dbReference type="EMBL" id="EFG31305.2"/>
    </source>
</evidence>
<dbReference type="AlphaFoldDB" id="V9H8V6"/>
<dbReference type="OrthoDB" id="8612858at2"/>
<dbReference type="eggNOG" id="ENOG503308Q">
    <property type="taxonomic scope" value="Bacteria"/>
</dbReference>
<feature type="chain" id="PRO_5030178915" evidence="1">
    <location>
        <begin position="28"/>
        <end position="141"/>
    </location>
</feature>
<organism evidence="2 3">
    <name type="scientific">Simonsiella muelleri ATCC 29453</name>
    <dbReference type="NCBI Taxonomy" id="641147"/>
    <lineage>
        <taxon>Bacteria</taxon>
        <taxon>Pseudomonadati</taxon>
        <taxon>Pseudomonadota</taxon>
        <taxon>Betaproteobacteria</taxon>
        <taxon>Neisseriales</taxon>
        <taxon>Neisseriaceae</taxon>
        <taxon>Simonsiella</taxon>
    </lineage>
</organism>
<dbReference type="Gene3D" id="1.20.120.1490">
    <property type="match status" value="1"/>
</dbReference>
<evidence type="ECO:0000256" key="1">
    <source>
        <dbReference type="SAM" id="SignalP"/>
    </source>
</evidence>
<gene>
    <name evidence="2" type="ORF">HMPREF9021_00573</name>
</gene>
<comment type="caution">
    <text evidence="2">The sequence shown here is derived from an EMBL/GenBank/DDBJ whole genome shotgun (WGS) entry which is preliminary data.</text>
</comment>
<dbReference type="EMBL" id="ADCY02000009">
    <property type="protein sequence ID" value="EFG31305.2"/>
    <property type="molecule type" value="Genomic_DNA"/>
</dbReference>
<evidence type="ECO:0000313" key="3">
    <source>
        <dbReference type="Proteomes" id="UP000017813"/>
    </source>
</evidence>
<dbReference type="HOGENOM" id="CLU_1824023_0_0_4"/>
<keyword evidence="3" id="KW-1185">Reference proteome</keyword>
<reference evidence="2 3" key="1">
    <citation type="submission" date="2010-03" db="EMBL/GenBank/DDBJ databases">
        <authorList>
            <consortium name="The Broad Institute Genome Sequencing Platform"/>
            <person name="Ward D."/>
            <person name="Earl A."/>
            <person name="Feldgarden M."/>
            <person name="Gevers D."/>
            <person name="Young S."/>
            <person name="Zeng Q."/>
            <person name="Koehrsen M."/>
            <person name="Alvarado L."/>
            <person name="Berlin A.M."/>
            <person name="Borenstein D."/>
            <person name="Chapman S.B."/>
            <person name="Chen Z."/>
            <person name="Engels R."/>
            <person name="Freedman E."/>
            <person name="Gellesch M."/>
            <person name="Goldberg J."/>
            <person name="Griggs A."/>
            <person name="Gujja S."/>
            <person name="Heilman E.R."/>
            <person name="Heiman D.I."/>
            <person name="Hepburn T.A."/>
            <person name="Howarth C."/>
            <person name="Jen D."/>
            <person name="Larson L."/>
            <person name="Mehta T."/>
            <person name="Park D."/>
            <person name="Pearson M."/>
            <person name="Richards J."/>
            <person name="Roberts A."/>
            <person name="Saif S."/>
            <person name="Shea T.D."/>
            <person name="Shenoy N."/>
            <person name="Sisk P."/>
            <person name="Stolte C."/>
            <person name="Sykes S.N."/>
            <person name="Walk T."/>
            <person name="White J."/>
            <person name="Yandava C."/>
            <person name="Izard J."/>
            <person name="Baranova O.V."/>
            <person name="Blanton J.M."/>
            <person name="Tanner A.C."/>
            <person name="Dewhirst F."/>
            <person name="Haas B."/>
            <person name="Nusbaum C."/>
            <person name="Birren B."/>
        </authorList>
    </citation>
    <scope>NUCLEOTIDE SEQUENCE [LARGE SCALE GENOMIC DNA]</scope>
    <source>
        <strain evidence="2 3">ATCC 29453</strain>
    </source>
</reference>
<dbReference type="KEGG" id="smur:BWP33_10400"/>
<feature type="signal peptide" evidence="1">
    <location>
        <begin position="1"/>
        <end position="27"/>
    </location>
</feature>
<name>V9H8V6_9NEIS</name>
<accession>V9H8V6</accession>
<keyword evidence="1" id="KW-0732">Signal</keyword>
<dbReference type="STRING" id="641147.HMPREF9021_00573"/>
<dbReference type="Proteomes" id="UP000017813">
    <property type="component" value="Unassembled WGS sequence"/>
</dbReference>
<protein>
    <submittedName>
        <fullName evidence="2">Uncharacterized protein</fullName>
    </submittedName>
</protein>
<sequence>MKKTKLLLISLLLTDFVMLLQPENAWAGDVQITCDLRVLELTSQQRNQIRLRRQQYKTRQRQMNENLMNQNVTDRQLSLRHFFSKSAFDNQQADEIAKQRYANDVRQTVAELNFYHDIFQLLDNRQREIWLQQCVQPAGRI</sequence>
<proteinExistence type="predicted"/>
<dbReference type="RefSeq" id="WP_002641359.1">
    <property type="nucleotide sequence ID" value="NZ_CP019448.1"/>
</dbReference>